<comment type="function">
    <text evidence="6">Putative transcription activator involved in regulating light control of development.</text>
</comment>
<dbReference type="OrthoDB" id="1927586at2759"/>
<evidence type="ECO:0000256" key="1">
    <source>
        <dbReference type="ARBA" id="ARBA00005889"/>
    </source>
</evidence>
<dbReference type="GO" id="GO:0005634">
    <property type="term" value="C:nucleus"/>
    <property type="evidence" value="ECO:0007669"/>
    <property type="project" value="UniProtKB-SubCell"/>
</dbReference>
<evidence type="ECO:0000313" key="9">
    <source>
        <dbReference type="Proteomes" id="UP000241394"/>
    </source>
</evidence>
<comment type="caution">
    <text evidence="8">The sequence shown here is derived from an EMBL/GenBank/DDBJ whole genome shotgun (WGS) entry which is preliminary data.</text>
</comment>
<evidence type="ECO:0000256" key="6">
    <source>
        <dbReference type="RuleBase" id="RU367018"/>
    </source>
</evidence>
<evidence type="ECO:0000259" key="7">
    <source>
        <dbReference type="PROSITE" id="PS50966"/>
    </source>
</evidence>
<protein>
    <recommendedName>
        <fullName evidence="6">Protein FAR1-RELATED SEQUENCE</fullName>
    </recommendedName>
</protein>
<reference evidence="8 9" key="1">
    <citation type="submission" date="2017-07" db="EMBL/GenBank/DDBJ databases">
        <title>An improved, manually edited Actinidia chinensis var. chinensis (kiwifruit) genome highlights the challenges associated with draft genomes and gene prediction in plants.</title>
        <authorList>
            <person name="Pilkington S."/>
            <person name="Crowhurst R."/>
            <person name="Hilario E."/>
            <person name="Nardozza S."/>
            <person name="Fraser L."/>
            <person name="Peng Y."/>
            <person name="Gunaseelan K."/>
            <person name="Simpson R."/>
            <person name="Tahir J."/>
            <person name="Deroles S."/>
            <person name="Templeton K."/>
            <person name="Luo Z."/>
            <person name="Davy M."/>
            <person name="Cheng C."/>
            <person name="Mcneilage M."/>
            <person name="Scaglione D."/>
            <person name="Liu Y."/>
            <person name="Zhang Q."/>
            <person name="Datson P."/>
            <person name="De Silva N."/>
            <person name="Gardiner S."/>
            <person name="Bassett H."/>
            <person name="Chagne D."/>
            <person name="Mccallum J."/>
            <person name="Dzierzon H."/>
            <person name="Deng C."/>
            <person name="Wang Y.-Y."/>
            <person name="Barron N."/>
            <person name="Manako K."/>
            <person name="Bowen J."/>
            <person name="Foster T."/>
            <person name="Erridge Z."/>
            <person name="Tiffin H."/>
            <person name="Waite C."/>
            <person name="Davies K."/>
            <person name="Grierson E."/>
            <person name="Laing W."/>
            <person name="Kirk R."/>
            <person name="Chen X."/>
            <person name="Wood M."/>
            <person name="Montefiori M."/>
            <person name="Brummell D."/>
            <person name="Schwinn K."/>
            <person name="Catanach A."/>
            <person name="Fullerton C."/>
            <person name="Li D."/>
            <person name="Meiyalaghan S."/>
            <person name="Nieuwenhuizen N."/>
            <person name="Read N."/>
            <person name="Prakash R."/>
            <person name="Hunter D."/>
            <person name="Zhang H."/>
            <person name="Mckenzie M."/>
            <person name="Knabel M."/>
            <person name="Harris A."/>
            <person name="Allan A."/>
            <person name="Chen A."/>
            <person name="Janssen B."/>
            <person name="Plunkett B."/>
            <person name="Dwamena C."/>
            <person name="Voogd C."/>
            <person name="Leif D."/>
            <person name="Lafferty D."/>
            <person name="Souleyre E."/>
            <person name="Varkonyi-Gasic E."/>
            <person name="Gambi F."/>
            <person name="Hanley J."/>
            <person name="Yao J.-L."/>
            <person name="Cheung J."/>
            <person name="David K."/>
            <person name="Warren B."/>
            <person name="Marsh K."/>
            <person name="Snowden K."/>
            <person name="Lin-Wang K."/>
            <person name="Brian L."/>
            <person name="Martinez-Sanchez M."/>
            <person name="Wang M."/>
            <person name="Ileperuma N."/>
            <person name="Macnee N."/>
            <person name="Campin R."/>
            <person name="Mcatee P."/>
            <person name="Drummond R."/>
            <person name="Espley R."/>
            <person name="Ireland H."/>
            <person name="Wu R."/>
            <person name="Atkinson R."/>
            <person name="Karunairetnam S."/>
            <person name="Bulley S."/>
            <person name="Chunkath S."/>
            <person name="Hanley Z."/>
            <person name="Storey R."/>
            <person name="Thrimawithana A."/>
            <person name="Thomson S."/>
            <person name="David C."/>
            <person name="Testolin R."/>
        </authorList>
    </citation>
    <scope>NUCLEOTIDE SEQUENCE [LARGE SCALE GENOMIC DNA]</scope>
    <source>
        <strain evidence="9">cv. Red5</strain>
        <tissue evidence="8">Young leaf</tissue>
    </source>
</reference>
<feature type="domain" description="SWIM-type" evidence="7">
    <location>
        <begin position="542"/>
        <end position="578"/>
    </location>
</feature>
<dbReference type="STRING" id="1590841.A0A2R6Q4C1"/>
<dbReference type="PANTHER" id="PTHR31669">
    <property type="entry name" value="PROTEIN FAR1-RELATED SEQUENCE 10-RELATED"/>
    <property type="match status" value="1"/>
</dbReference>
<dbReference type="Pfam" id="PF04434">
    <property type="entry name" value="SWIM"/>
    <property type="match status" value="1"/>
</dbReference>
<dbReference type="InterPro" id="IPR007527">
    <property type="entry name" value="Znf_SWIM"/>
</dbReference>
<dbReference type="PANTHER" id="PTHR31669:SF160">
    <property type="entry name" value="PROTEIN FAR1-RELATED SEQUENCE"/>
    <property type="match status" value="1"/>
</dbReference>
<dbReference type="InterPro" id="IPR004330">
    <property type="entry name" value="FAR1_DNA_bnd_dom"/>
</dbReference>
<comment type="similarity">
    <text evidence="1 6">Belongs to the FHY3/FAR1 family.</text>
</comment>
<dbReference type="Pfam" id="PF03101">
    <property type="entry name" value="FAR1"/>
    <property type="match status" value="1"/>
</dbReference>
<dbReference type="AlphaFoldDB" id="A0A2R6Q4C1"/>
<keyword evidence="9" id="KW-1185">Reference proteome</keyword>
<dbReference type="Gramene" id="PSS01705">
    <property type="protein sequence ID" value="PSS01705"/>
    <property type="gene ID" value="CEY00_Acc23061"/>
</dbReference>
<dbReference type="InterPro" id="IPR006564">
    <property type="entry name" value="Znf_PMZ"/>
</dbReference>
<keyword evidence="6" id="KW-0539">Nucleus</keyword>
<sequence>MDVETIDLENVDNYVEVDEGDLEINEHAVVGSDNSTENFLSTQDEVWVDEPHVGMEFESEDAAKTFYDEYARRVGFSTCVNQFSHSEPGDKTNAREFLCAREGLKRKNSERCNAMLKIERKDPGKWIVSKFVKEHSHSTVTPSKVHYLRPRKLFSGTNKGMDESYTDGRTSSTVMMHVSVDGNHVSGERIRGNPQAKTLVRSGHRKGNIGDAQNLLDYFKNMQAEHPGFYYAVQLDKSNCMTNVFWADARSRTAYRNFGDAVTFDTTSRTNNYKVPYASFTGVNHHGQMVLFGCGLVVDESESSFTWLFRTWLAAMNDRPPLSITTDQDKVIKSSVSKVFPSTRHRICKWHVLGEGQRRLGRLRKNHPAFNGDLYNCINMAETIEEFESSWNSLIDKYHQQKNDWLQALYSTREHWVPVYFRDSFFASISSDQGSEAAVSFFDGYADEQTTLPMFFRQYERALEQSFQKEIEADFDTVCTMPLLKTPSPMEKQAADVYTRKIFMKFQEELVETFAYTANKEYGDGPFSRYRVAKFEDQQKAYIVSLNILELRATCSCQMFEYSGILCRHVLTVFTVTNVFTLPSHYVKKRWTRHAKSEAGLDDRGVEVEGSESLALRYNSLCREAMKYAEEGAIAVEMYSVAMNAIREGRKKVAVAMKDAAKVTPKLQVCGSQEDGNKEIDVSKAEMTPLLWPNVQVKHHPSVNDSDMNRTPWRSYRDGATHPLNRNNIGACTPTPQKDLPYMAPLSLQRDDGTSNDMVILPYLRSMTWLMENKSLRPAKRVAVINFKLRDYGNGTSGETEVKFQLSKVTLEPMLSSMASIGEQLATASNQVAVINLKLQDSDAISGETEVKFQVSKDTLGAMLRSMAYIREQLLDTVEPQLQPSLKKQRQ</sequence>
<dbReference type="PROSITE" id="PS50966">
    <property type="entry name" value="ZF_SWIM"/>
    <property type="match status" value="1"/>
</dbReference>
<evidence type="ECO:0000256" key="5">
    <source>
        <dbReference type="PROSITE-ProRule" id="PRU00325"/>
    </source>
</evidence>
<dbReference type="InterPro" id="IPR018289">
    <property type="entry name" value="MULE_transposase_dom"/>
</dbReference>
<comment type="subcellular location">
    <subcellularLocation>
        <location evidence="6">Nucleus</location>
    </subcellularLocation>
</comment>
<gene>
    <name evidence="8" type="ORF">CEY00_Acc23061</name>
</gene>
<evidence type="ECO:0000256" key="3">
    <source>
        <dbReference type="ARBA" id="ARBA00022771"/>
    </source>
</evidence>
<proteinExistence type="inferred from homology"/>
<dbReference type="InParanoid" id="A0A2R6Q4C1"/>
<dbReference type="EMBL" id="NKQK01000020">
    <property type="protein sequence ID" value="PSS01705.1"/>
    <property type="molecule type" value="Genomic_DNA"/>
</dbReference>
<organism evidence="8 9">
    <name type="scientific">Actinidia chinensis var. chinensis</name>
    <name type="common">Chinese soft-hair kiwi</name>
    <dbReference type="NCBI Taxonomy" id="1590841"/>
    <lineage>
        <taxon>Eukaryota</taxon>
        <taxon>Viridiplantae</taxon>
        <taxon>Streptophyta</taxon>
        <taxon>Embryophyta</taxon>
        <taxon>Tracheophyta</taxon>
        <taxon>Spermatophyta</taxon>
        <taxon>Magnoliopsida</taxon>
        <taxon>eudicotyledons</taxon>
        <taxon>Gunneridae</taxon>
        <taxon>Pentapetalae</taxon>
        <taxon>asterids</taxon>
        <taxon>Ericales</taxon>
        <taxon>Actinidiaceae</taxon>
        <taxon>Actinidia</taxon>
    </lineage>
</organism>
<name>A0A2R6Q4C1_ACTCC</name>
<dbReference type="GO" id="GO:0006355">
    <property type="term" value="P:regulation of DNA-templated transcription"/>
    <property type="evidence" value="ECO:0007669"/>
    <property type="project" value="UniProtKB-UniRule"/>
</dbReference>
<accession>A0A2R6Q4C1</accession>
<keyword evidence="3 5" id="KW-0863">Zinc-finger</keyword>
<dbReference type="SMART" id="SM00575">
    <property type="entry name" value="ZnF_PMZ"/>
    <property type="match status" value="1"/>
</dbReference>
<reference evidence="9" key="2">
    <citation type="journal article" date="2018" name="BMC Genomics">
        <title>A manually annotated Actinidia chinensis var. chinensis (kiwifruit) genome highlights the challenges associated with draft genomes and gene prediction in plants.</title>
        <authorList>
            <person name="Pilkington S.M."/>
            <person name="Crowhurst R."/>
            <person name="Hilario E."/>
            <person name="Nardozza S."/>
            <person name="Fraser L."/>
            <person name="Peng Y."/>
            <person name="Gunaseelan K."/>
            <person name="Simpson R."/>
            <person name="Tahir J."/>
            <person name="Deroles S.C."/>
            <person name="Templeton K."/>
            <person name="Luo Z."/>
            <person name="Davy M."/>
            <person name="Cheng C."/>
            <person name="McNeilage M."/>
            <person name="Scaglione D."/>
            <person name="Liu Y."/>
            <person name="Zhang Q."/>
            <person name="Datson P."/>
            <person name="De Silva N."/>
            <person name="Gardiner S.E."/>
            <person name="Bassett H."/>
            <person name="Chagne D."/>
            <person name="McCallum J."/>
            <person name="Dzierzon H."/>
            <person name="Deng C."/>
            <person name="Wang Y.Y."/>
            <person name="Barron L."/>
            <person name="Manako K."/>
            <person name="Bowen J."/>
            <person name="Foster T.M."/>
            <person name="Erridge Z.A."/>
            <person name="Tiffin H."/>
            <person name="Waite C.N."/>
            <person name="Davies K.M."/>
            <person name="Grierson E.P."/>
            <person name="Laing W.A."/>
            <person name="Kirk R."/>
            <person name="Chen X."/>
            <person name="Wood M."/>
            <person name="Montefiori M."/>
            <person name="Brummell D.A."/>
            <person name="Schwinn K.E."/>
            <person name="Catanach A."/>
            <person name="Fullerton C."/>
            <person name="Li D."/>
            <person name="Meiyalaghan S."/>
            <person name="Nieuwenhuizen N."/>
            <person name="Read N."/>
            <person name="Prakash R."/>
            <person name="Hunter D."/>
            <person name="Zhang H."/>
            <person name="McKenzie M."/>
            <person name="Knabel M."/>
            <person name="Harris A."/>
            <person name="Allan A.C."/>
            <person name="Gleave A."/>
            <person name="Chen A."/>
            <person name="Janssen B.J."/>
            <person name="Plunkett B."/>
            <person name="Ampomah-Dwamena C."/>
            <person name="Voogd C."/>
            <person name="Leif D."/>
            <person name="Lafferty D."/>
            <person name="Souleyre E.J.F."/>
            <person name="Varkonyi-Gasic E."/>
            <person name="Gambi F."/>
            <person name="Hanley J."/>
            <person name="Yao J.L."/>
            <person name="Cheung J."/>
            <person name="David K.M."/>
            <person name="Warren B."/>
            <person name="Marsh K."/>
            <person name="Snowden K.C."/>
            <person name="Lin-Wang K."/>
            <person name="Brian L."/>
            <person name="Martinez-Sanchez M."/>
            <person name="Wang M."/>
            <person name="Ileperuma N."/>
            <person name="Macnee N."/>
            <person name="Campin R."/>
            <person name="McAtee P."/>
            <person name="Drummond R.S.M."/>
            <person name="Espley R.V."/>
            <person name="Ireland H.S."/>
            <person name="Wu R."/>
            <person name="Atkinson R.G."/>
            <person name="Karunairetnam S."/>
            <person name="Bulley S."/>
            <person name="Chunkath S."/>
            <person name="Hanley Z."/>
            <person name="Storey R."/>
            <person name="Thrimawithana A.H."/>
            <person name="Thomson S."/>
            <person name="David C."/>
            <person name="Testolin R."/>
            <person name="Huang H."/>
            <person name="Hellens R.P."/>
            <person name="Schaffer R.J."/>
        </authorList>
    </citation>
    <scope>NUCLEOTIDE SEQUENCE [LARGE SCALE GENOMIC DNA]</scope>
    <source>
        <strain evidence="9">cv. Red5</strain>
    </source>
</reference>
<dbReference type="InterPro" id="IPR031052">
    <property type="entry name" value="FHY3/FAR1"/>
</dbReference>
<keyword evidence="4 6" id="KW-0862">Zinc</keyword>
<dbReference type="Proteomes" id="UP000241394">
    <property type="component" value="Chromosome LG20"/>
</dbReference>
<evidence type="ECO:0000256" key="4">
    <source>
        <dbReference type="ARBA" id="ARBA00022833"/>
    </source>
</evidence>
<evidence type="ECO:0000313" key="8">
    <source>
        <dbReference type="EMBL" id="PSS01705.1"/>
    </source>
</evidence>
<keyword evidence="2 6" id="KW-0479">Metal-binding</keyword>
<evidence type="ECO:0000256" key="2">
    <source>
        <dbReference type="ARBA" id="ARBA00022723"/>
    </source>
</evidence>
<dbReference type="Pfam" id="PF10551">
    <property type="entry name" value="MULE"/>
    <property type="match status" value="1"/>
</dbReference>
<dbReference type="GO" id="GO:0008270">
    <property type="term" value="F:zinc ion binding"/>
    <property type="evidence" value="ECO:0007669"/>
    <property type="project" value="UniProtKB-UniRule"/>
</dbReference>